<keyword evidence="7" id="KW-0969">Cilium</keyword>
<dbReference type="InterPro" id="IPR001492">
    <property type="entry name" value="Flagellin"/>
</dbReference>
<evidence type="ECO:0000256" key="4">
    <source>
        <dbReference type="ARBA" id="ARBA00022525"/>
    </source>
</evidence>
<dbReference type="EMBL" id="SMAP01000006">
    <property type="protein sequence ID" value="TCT23283.1"/>
    <property type="molecule type" value="Genomic_DNA"/>
</dbReference>
<dbReference type="GO" id="GO:0005576">
    <property type="term" value="C:extracellular region"/>
    <property type="evidence" value="ECO:0007669"/>
    <property type="project" value="UniProtKB-SubCell"/>
</dbReference>
<protein>
    <submittedName>
        <fullName evidence="7">Flagellar hook-associated protein 3 FlgL</fullName>
    </submittedName>
</protein>
<keyword evidence="7" id="KW-0966">Cell projection</keyword>
<comment type="caution">
    <text evidence="7">The sequence shown here is derived from an EMBL/GenBank/DDBJ whole genome shotgun (WGS) entry which is preliminary data.</text>
</comment>
<dbReference type="GO" id="GO:0009424">
    <property type="term" value="C:bacterial-type flagellum hook"/>
    <property type="evidence" value="ECO:0007669"/>
    <property type="project" value="InterPro"/>
</dbReference>
<evidence type="ECO:0000313" key="7">
    <source>
        <dbReference type="EMBL" id="TCT23283.1"/>
    </source>
</evidence>
<dbReference type="Pfam" id="PF00669">
    <property type="entry name" value="Flagellin_N"/>
    <property type="match status" value="1"/>
</dbReference>
<comment type="similarity">
    <text evidence="3">Belongs to the bacterial flagellin family.</text>
</comment>
<name>A0A4R3N858_9GAMM</name>
<dbReference type="Proteomes" id="UP000295414">
    <property type="component" value="Unassembled WGS sequence"/>
</dbReference>
<dbReference type="NCBIfam" id="TIGR02550">
    <property type="entry name" value="flagell_flgL"/>
    <property type="match status" value="1"/>
</dbReference>
<keyword evidence="8" id="KW-1185">Reference proteome</keyword>
<dbReference type="InterPro" id="IPR013384">
    <property type="entry name" value="Flagell_FlgL"/>
</dbReference>
<dbReference type="GO" id="GO:0071973">
    <property type="term" value="P:bacterial-type flagellum-dependent cell motility"/>
    <property type="evidence" value="ECO:0007669"/>
    <property type="project" value="InterPro"/>
</dbReference>
<evidence type="ECO:0000256" key="1">
    <source>
        <dbReference type="ARBA" id="ARBA00004365"/>
    </source>
</evidence>
<dbReference type="SUPFAM" id="SSF64518">
    <property type="entry name" value="Phase 1 flagellin"/>
    <property type="match status" value="1"/>
</dbReference>
<keyword evidence="4" id="KW-0964">Secreted</keyword>
<dbReference type="GO" id="GO:0005198">
    <property type="term" value="F:structural molecule activity"/>
    <property type="evidence" value="ECO:0007669"/>
    <property type="project" value="InterPro"/>
</dbReference>
<keyword evidence="5" id="KW-0975">Bacterial flagellum</keyword>
<evidence type="ECO:0000259" key="6">
    <source>
        <dbReference type="Pfam" id="PF00669"/>
    </source>
</evidence>
<organism evidence="7 8">
    <name type="scientific">Thermomonas haemolytica</name>
    <dbReference type="NCBI Taxonomy" id="141949"/>
    <lineage>
        <taxon>Bacteria</taxon>
        <taxon>Pseudomonadati</taxon>
        <taxon>Pseudomonadota</taxon>
        <taxon>Gammaproteobacteria</taxon>
        <taxon>Lysobacterales</taxon>
        <taxon>Lysobacteraceae</taxon>
        <taxon>Thermomonas</taxon>
    </lineage>
</organism>
<sequence length="402" mass="42377">MTMRLSTAQMQYDALSMMRMRQGEISKYQQQIASGVKLTRGADDPTGIADVQHLDHALASLGQFDRNSTLLGDRLRQQEGALADAGDLLQRARELAVQAGNGALSDSDRHAIVVELRGLRESMLQIANRDDGRGRQLFAGTQDGVKPFTSGAGNVSYLGNDGQNLVDVAPDTALADTDAGSRVFMNIPTGDGISRARAAAGNTGSGVLESAQITSSTTWNGSTLQLRFPSAGNYEVVDGSGNPLSPPVAGSFTPGQPISAQGVQFVVSGTPAAGDSFTVERSPSQDIFATLKNLADALDQPGNSAADVARRANALRAGQEDLAGAQQHLLDIRAETGIRMSNLDSADAMRSASNVAMTEMLSGLRDTDLADAISKLQYNMTALDAAQRMMARLQSSSLFDKL</sequence>
<dbReference type="PANTHER" id="PTHR42792:SF1">
    <property type="entry name" value="FLAGELLAR HOOK-ASSOCIATED PROTEIN 3"/>
    <property type="match status" value="1"/>
</dbReference>
<evidence type="ECO:0000256" key="5">
    <source>
        <dbReference type="ARBA" id="ARBA00023143"/>
    </source>
</evidence>
<accession>A0A4R3N858</accession>
<dbReference type="RefSeq" id="WP_114960425.1">
    <property type="nucleotide sequence ID" value="NZ_MSZW01000007.1"/>
</dbReference>
<dbReference type="PANTHER" id="PTHR42792">
    <property type="entry name" value="FLAGELLIN"/>
    <property type="match status" value="1"/>
</dbReference>
<dbReference type="OrthoDB" id="9768249at2"/>
<evidence type="ECO:0000256" key="3">
    <source>
        <dbReference type="ARBA" id="ARBA00005709"/>
    </source>
</evidence>
<gene>
    <name evidence="7" type="ORF">EDC34_106103</name>
</gene>
<reference evidence="7 8" key="1">
    <citation type="submission" date="2019-03" db="EMBL/GenBank/DDBJ databases">
        <title>Genomic Encyclopedia of Type Strains, Phase IV (KMG-IV): sequencing the most valuable type-strain genomes for metagenomic binning, comparative biology and taxonomic classification.</title>
        <authorList>
            <person name="Goeker M."/>
        </authorList>
    </citation>
    <scope>NUCLEOTIDE SEQUENCE [LARGE SCALE GENOMIC DNA]</scope>
    <source>
        <strain evidence="7 8">DSM 13605</strain>
    </source>
</reference>
<evidence type="ECO:0000256" key="2">
    <source>
        <dbReference type="ARBA" id="ARBA00004613"/>
    </source>
</evidence>
<proteinExistence type="inferred from homology"/>
<dbReference type="InterPro" id="IPR001029">
    <property type="entry name" value="Flagellin_N"/>
</dbReference>
<keyword evidence="7" id="KW-0282">Flagellum</keyword>
<comment type="subcellular location">
    <subcellularLocation>
        <location evidence="1">Bacterial flagellum</location>
    </subcellularLocation>
    <subcellularLocation>
        <location evidence="2">Secreted</location>
    </subcellularLocation>
</comment>
<evidence type="ECO:0000313" key="8">
    <source>
        <dbReference type="Proteomes" id="UP000295414"/>
    </source>
</evidence>
<dbReference type="AlphaFoldDB" id="A0A4R3N858"/>
<feature type="domain" description="Flagellin N-terminal" evidence="6">
    <location>
        <begin position="6"/>
        <end position="142"/>
    </location>
</feature>
<dbReference type="Gene3D" id="1.20.1330.10">
    <property type="entry name" value="f41 fragment of flagellin, N-terminal domain"/>
    <property type="match status" value="2"/>
</dbReference>